<protein>
    <submittedName>
        <fullName evidence="9">Photosystem II cytochrome PsbV2</fullName>
    </submittedName>
</protein>
<keyword evidence="5" id="KW-0249">Electron transport</keyword>
<dbReference type="InterPro" id="IPR009056">
    <property type="entry name" value="Cyt_c-like_dom"/>
</dbReference>
<dbReference type="Proteomes" id="UP000830835">
    <property type="component" value="Unassembled WGS sequence"/>
</dbReference>
<dbReference type="PROSITE" id="PS51007">
    <property type="entry name" value="CYTC"/>
    <property type="match status" value="1"/>
</dbReference>
<evidence type="ECO:0000256" key="3">
    <source>
        <dbReference type="ARBA" id="ARBA00022617"/>
    </source>
</evidence>
<dbReference type="InterPro" id="IPR029490">
    <property type="entry name" value="Cytochrom_C550"/>
</dbReference>
<comment type="caution">
    <text evidence="9">The sequence shown here is derived from an EMBL/GenBank/DDBJ whole genome shotgun (WGS) entry which is preliminary data.</text>
</comment>
<evidence type="ECO:0000256" key="6">
    <source>
        <dbReference type="ARBA" id="ARBA00023004"/>
    </source>
</evidence>
<keyword evidence="10" id="KW-1185">Reference proteome</keyword>
<dbReference type="NCBIfam" id="TIGR03046">
    <property type="entry name" value="PS_II_psbV2"/>
    <property type="match status" value="1"/>
</dbReference>
<feature type="domain" description="Cytochrome c" evidence="8">
    <location>
        <begin position="70"/>
        <end position="161"/>
    </location>
</feature>
<proteinExistence type="predicted"/>
<keyword evidence="2" id="KW-0602">Photosynthesis</keyword>
<keyword evidence="3 7" id="KW-0349">Heme</keyword>
<dbReference type="Gene3D" id="1.10.760.10">
    <property type="entry name" value="Cytochrome c-like domain"/>
    <property type="match status" value="1"/>
</dbReference>
<evidence type="ECO:0000256" key="4">
    <source>
        <dbReference type="ARBA" id="ARBA00022723"/>
    </source>
</evidence>
<evidence type="ECO:0000313" key="9">
    <source>
        <dbReference type="EMBL" id="MCJ2544378.1"/>
    </source>
</evidence>
<dbReference type="RefSeq" id="WP_244352894.1">
    <property type="nucleotide sequence ID" value="NZ_JAFIRA010000061.1"/>
</dbReference>
<evidence type="ECO:0000256" key="2">
    <source>
        <dbReference type="ARBA" id="ARBA00022531"/>
    </source>
</evidence>
<organism evidence="9 10">
    <name type="scientific">Thermostichus vulcanus str. 'Rupite'</name>
    <dbReference type="NCBI Taxonomy" id="2813851"/>
    <lineage>
        <taxon>Bacteria</taxon>
        <taxon>Bacillati</taxon>
        <taxon>Cyanobacteriota</taxon>
        <taxon>Cyanophyceae</taxon>
        <taxon>Thermostichales</taxon>
        <taxon>Thermostichaceae</taxon>
        <taxon>Thermostichus</taxon>
    </lineage>
</organism>
<dbReference type="Pfam" id="PF14495">
    <property type="entry name" value="Cytochrom_C550"/>
    <property type="match status" value="1"/>
</dbReference>
<gene>
    <name evidence="9" type="primary">psbV2</name>
    <name evidence="9" type="ORF">JX360_15940</name>
</gene>
<keyword evidence="4 7" id="KW-0479">Metal-binding</keyword>
<accession>A0ABT0CF19</accession>
<name>A0ABT0CF19_THEVL</name>
<dbReference type="InterPro" id="IPR036909">
    <property type="entry name" value="Cyt_c-like_dom_sf"/>
</dbReference>
<dbReference type="SUPFAM" id="SSF46626">
    <property type="entry name" value="Cytochrome c"/>
    <property type="match status" value="1"/>
</dbReference>
<evidence type="ECO:0000256" key="7">
    <source>
        <dbReference type="PROSITE-ProRule" id="PRU00433"/>
    </source>
</evidence>
<evidence type="ECO:0000256" key="5">
    <source>
        <dbReference type="ARBA" id="ARBA00022982"/>
    </source>
</evidence>
<evidence type="ECO:0000256" key="1">
    <source>
        <dbReference type="ARBA" id="ARBA00022448"/>
    </source>
</evidence>
<evidence type="ECO:0000313" key="10">
    <source>
        <dbReference type="Proteomes" id="UP000830835"/>
    </source>
</evidence>
<keyword evidence="6 7" id="KW-0408">Iron</keyword>
<keyword evidence="1" id="KW-0813">Transport</keyword>
<sequence>MPALGQRLSRQEGIPSRFWLWIGIFALLWLGLSSPVAARIDTYVNQYLRVSGPVELPLDAEGHTLTFTPEQLTDGKNRFQSACLNCHVGGVTLPAPTISLSLKDLRGATPPRDTIQALVKYQRDPVSYDGSDFSYGCRPVPPSWMDDEALQNLAAFILRAAQVAPGWGSNDLM</sequence>
<dbReference type="EMBL" id="JAFIRA010000061">
    <property type="protein sequence ID" value="MCJ2544378.1"/>
    <property type="molecule type" value="Genomic_DNA"/>
</dbReference>
<reference evidence="9" key="1">
    <citation type="submission" date="2021-02" db="EMBL/GenBank/DDBJ databases">
        <title>The CRISPR/cas machinery reduction and long-range gene transfer in the hot spring cyanobacterium Synechococcus.</title>
        <authorList>
            <person name="Dvorak P."/>
            <person name="Jahodarova E."/>
            <person name="Hasler P."/>
            <person name="Poulickova A."/>
        </authorList>
    </citation>
    <scope>NUCLEOTIDE SEQUENCE</scope>
    <source>
        <strain evidence="9">Rupite</strain>
    </source>
</reference>
<evidence type="ECO:0000259" key="8">
    <source>
        <dbReference type="PROSITE" id="PS51007"/>
    </source>
</evidence>